<dbReference type="CDD" id="cd00610">
    <property type="entry name" value="OAT_like"/>
    <property type="match status" value="1"/>
</dbReference>
<dbReference type="Proteomes" id="UP000245880">
    <property type="component" value="Unassembled WGS sequence"/>
</dbReference>
<dbReference type="InterPro" id="IPR015424">
    <property type="entry name" value="PyrdxlP-dep_Trfase"/>
</dbReference>
<evidence type="ECO:0000256" key="3">
    <source>
        <dbReference type="ARBA" id="ARBA00022898"/>
    </source>
</evidence>
<dbReference type="NCBIfam" id="NF004755">
    <property type="entry name" value="PRK06082.1"/>
    <property type="match status" value="1"/>
</dbReference>
<evidence type="ECO:0000313" key="5">
    <source>
        <dbReference type="EMBL" id="PWJ60568.1"/>
    </source>
</evidence>
<dbReference type="Gene3D" id="3.90.1150.10">
    <property type="entry name" value="Aspartate Aminotransferase, domain 1"/>
    <property type="match status" value="1"/>
</dbReference>
<comment type="similarity">
    <text evidence="2 4">Belongs to the class-III pyridoxal-phosphate-dependent aminotransferase family.</text>
</comment>
<dbReference type="AlphaFoldDB" id="A0A316ASR5"/>
<dbReference type="GO" id="GO:0008483">
    <property type="term" value="F:transaminase activity"/>
    <property type="evidence" value="ECO:0007669"/>
    <property type="project" value="UniProtKB-KW"/>
</dbReference>
<accession>A0A316ASR5</accession>
<evidence type="ECO:0000256" key="4">
    <source>
        <dbReference type="RuleBase" id="RU003560"/>
    </source>
</evidence>
<dbReference type="PROSITE" id="PS00600">
    <property type="entry name" value="AA_TRANSFER_CLASS_3"/>
    <property type="match status" value="1"/>
</dbReference>
<proteinExistence type="inferred from homology"/>
<evidence type="ECO:0000256" key="2">
    <source>
        <dbReference type="ARBA" id="ARBA00008954"/>
    </source>
</evidence>
<reference evidence="5 6" key="1">
    <citation type="submission" date="2018-03" db="EMBL/GenBank/DDBJ databases">
        <title>Genomic Encyclopedia of Archaeal and Bacterial Type Strains, Phase II (KMG-II): from individual species to whole genera.</title>
        <authorList>
            <person name="Goeker M."/>
        </authorList>
    </citation>
    <scope>NUCLEOTIDE SEQUENCE [LARGE SCALE GENOMIC DNA]</scope>
    <source>
        <strain evidence="5 6">DSM 100346</strain>
    </source>
</reference>
<dbReference type="Gene3D" id="3.40.640.10">
    <property type="entry name" value="Type I PLP-dependent aspartate aminotransferase-like (Major domain)"/>
    <property type="match status" value="1"/>
</dbReference>
<name>A0A316ASR5_9BACT</name>
<keyword evidence="5" id="KW-0808">Transferase</keyword>
<dbReference type="PANTHER" id="PTHR43094">
    <property type="entry name" value="AMINOTRANSFERASE"/>
    <property type="match status" value="1"/>
</dbReference>
<evidence type="ECO:0000256" key="1">
    <source>
        <dbReference type="ARBA" id="ARBA00001933"/>
    </source>
</evidence>
<dbReference type="GO" id="GO:0030170">
    <property type="term" value="F:pyridoxal phosphate binding"/>
    <property type="evidence" value="ECO:0007669"/>
    <property type="project" value="InterPro"/>
</dbReference>
<gene>
    <name evidence="5" type="ORF">CLV98_101753</name>
</gene>
<dbReference type="PIRSF" id="PIRSF000521">
    <property type="entry name" value="Transaminase_4ab_Lys_Orn"/>
    <property type="match status" value="1"/>
</dbReference>
<dbReference type="SUPFAM" id="SSF53383">
    <property type="entry name" value="PLP-dependent transferases"/>
    <property type="match status" value="1"/>
</dbReference>
<evidence type="ECO:0000313" key="6">
    <source>
        <dbReference type="Proteomes" id="UP000245880"/>
    </source>
</evidence>
<dbReference type="PANTHER" id="PTHR43094:SF1">
    <property type="entry name" value="AMINOTRANSFERASE CLASS-III"/>
    <property type="match status" value="1"/>
</dbReference>
<dbReference type="EMBL" id="QGDT01000001">
    <property type="protein sequence ID" value="PWJ60568.1"/>
    <property type="molecule type" value="Genomic_DNA"/>
</dbReference>
<dbReference type="InterPro" id="IPR049704">
    <property type="entry name" value="Aminotrans_3_PPA_site"/>
</dbReference>
<comment type="cofactor">
    <cofactor evidence="1">
        <name>pyridoxal 5'-phosphate</name>
        <dbReference type="ChEBI" id="CHEBI:597326"/>
    </cofactor>
</comment>
<sequence length="467" mass="51790">MELENPTIDYNMSIQPNRTEGDVNLSSAREQWYAVLDDPATVELLKQDADYFLHQSLSTPCLDVLESCEGIYITDLQGKKYMDFHGNNVHQIGYGHPLVVERVKEQMDKLPFSPRRYTNEPAINLAKKMADLLPGDLKRVLLAPGGTSAISMALKLARVVTGKHKLVSVWDSFHGASMDAISAGGEMDFRKDLGPLLPGVERIPPPMTYRGPFSSAENGDLAYADYLEYVIEKEGDIGAFLIETIRNTDVQIPSQAYWDRIRQICDKHQVLLILDEIPIAFGRTGKMFAFEHYQIEPDILCLGKGMGAGVIPLAGIVTRERYNLAANISLGHFTHEKSPLGCVAALAMLEVLEKEDILTKVKEDEGYMRSALKALQDKFPLIGDVRGKGLLWGIELVTDRQTKEKAIREAEAVMYGCLANGLSFKISQGNVLQLCPPLTIGRTELQMAITILHDALQKVSDIEGKVS</sequence>
<protein>
    <submittedName>
        <fullName evidence="5">4-aminobutyrate aminotransferase</fullName>
    </submittedName>
</protein>
<dbReference type="InterPro" id="IPR015421">
    <property type="entry name" value="PyrdxlP-dep_Trfase_major"/>
</dbReference>
<keyword evidence="6" id="KW-1185">Reference proteome</keyword>
<keyword evidence="5" id="KW-0032">Aminotransferase</keyword>
<dbReference type="Pfam" id="PF00202">
    <property type="entry name" value="Aminotran_3"/>
    <property type="match status" value="1"/>
</dbReference>
<dbReference type="InterPro" id="IPR015422">
    <property type="entry name" value="PyrdxlP-dep_Trfase_small"/>
</dbReference>
<dbReference type="InterPro" id="IPR005814">
    <property type="entry name" value="Aminotrans_3"/>
</dbReference>
<keyword evidence="3 4" id="KW-0663">Pyridoxal phosphate</keyword>
<comment type="caution">
    <text evidence="5">The sequence shown here is derived from an EMBL/GenBank/DDBJ whole genome shotgun (WGS) entry which is preliminary data.</text>
</comment>
<organism evidence="5 6">
    <name type="scientific">Dyadobacter jejuensis</name>
    <dbReference type="NCBI Taxonomy" id="1082580"/>
    <lineage>
        <taxon>Bacteria</taxon>
        <taxon>Pseudomonadati</taxon>
        <taxon>Bacteroidota</taxon>
        <taxon>Cytophagia</taxon>
        <taxon>Cytophagales</taxon>
        <taxon>Spirosomataceae</taxon>
        <taxon>Dyadobacter</taxon>
    </lineage>
</organism>